<gene>
    <name evidence="3" type="primary">Dgri\GH17110</name>
    <name evidence="3" type="ORF">Dgri_GH17110</name>
</gene>
<dbReference type="OMA" id="YDEKSIW"/>
<dbReference type="Proteomes" id="UP000001070">
    <property type="component" value="Unassembled WGS sequence"/>
</dbReference>
<dbReference type="Gene3D" id="3.90.215.10">
    <property type="entry name" value="Gamma Fibrinogen, chain A, domain 1"/>
    <property type="match status" value="1"/>
</dbReference>
<dbReference type="CDD" id="cd00087">
    <property type="entry name" value="FReD"/>
    <property type="match status" value="1"/>
</dbReference>
<sequence length="329" mass="38438">MEKIQRCDAVLAAKEEQMQNLQEKLNALQLMVSFHNNLENMHNEKIKYKAELYAAASEKSCSENNKRLIESLSDQIHENTETLRVLITQMTNSKSTRPLQNQETERLMQEESMHCVPFKSFCNTSTSIQSIDVVDIGSVSVVCDSETAGPGWTVVQRRFNGTVDFFRDWSEYRCGFGDLKGEFFMGLEKLHRMTNSVHCELYIKLVDFYNVVRYAHYDNFRIGSEEEHYMLKSLGTCSGDAGDALRYNLNDRFSTYDRDNDSWSKGNCANYYHSGWWSNSNAYSNLNGKYLDREIYDEKSIWWYTWKKYVALKSVQIMIRPVQKEKKIQ</sequence>
<accession>B4J0L7</accession>
<dbReference type="STRING" id="7222.B4J0L7"/>
<name>B4J0L7_DROGR</name>
<dbReference type="InterPro" id="IPR002181">
    <property type="entry name" value="Fibrinogen_a/b/g_C_dom"/>
</dbReference>
<dbReference type="SMART" id="SM00186">
    <property type="entry name" value="FBG"/>
    <property type="match status" value="1"/>
</dbReference>
<dbReference type="InterPro" id="IPR014716">
    <property type="entry name" value="Fibrinogen_a/b/g_C_1"/>
</dbReference>
<dbReference type="EMBL" id="CH916366">
    <property type="protein sequence ID" value="EDV97872.1"/>
    <property type="molecule type" value="Genomic_DNA"/>
</dbReference>
<feature type="domain" description="Fibrinogen C-terminal" evidence="2">
    <location>
        <begin position="106"/>
        <end position="323"/>
    </location>
</feature>
<protein>
    <submittedName>
        <fullName evidence="3">GH17110</fullName>
    </submittedName>
</protein>
<keyword evidence="1" id="KW-0175">Coiled coil</keyword>
<dbReference type="eggNOG" id="KOG2579">
    <property type="taxonomic scope" value="Eukaryota"/>
</dbReference>
<dbReference type="HOGENOM" id="CLU_038628_1_1_1"/>
<proteinExistence type="predicted"/>
<evidence type="ECO:0000313" key="4">
    <source>
        <dbReference type="Proteomes" id="UP000001070"/>
    </source>
</evidence>
<dbReference type="Pfam" id="PF00147">
    <property type="entry name" value="Fibrinogen_C"/>
    <property type="match status" value="1"/>
</dbReference>
<dbReference type="PhylomeDB" id="B4J0L7"/>
<dbReference type="SUPFAM" id="SSF56496">
    <property type="entry name" value="Fibrinogen C-terminal domain-like"/>
    <property type="match status" value="1"/>
</dbReference>
<dbReference type="PROSITE" id="PS51406">
    <property type="entry name" value="FIBRINOGEN_C_2"/>
    <property type="match status" value="1"/>
</dbReference>
<dbReference type="InterPro" id="IPR036056">
    <property type="entry name" value="Fibrinogen-like_C"/>
</dbReference>
<reference evidence="3 4" key="1">
    <citation type="journal article" date="2007" name="Nature">
        <title>Evolution of genes and genomes on the Drosophila phylogeny.</title>
        <authorList>
            <consortium name="Drosophila 12 Genomes Consortium"/>
            <person name="Clark A.G."/>
            <person name="Eisen M.B."/>
            <person name="Smith D.R."/>
            <person name="Bergman C.M."/>
            <person name="Oliver B."/>
            <person name="Markow T.A."/>
            <person name="Kaufman T.C."/>
            <person name="Kellis M."/>
            <person name="Gelbart W."/>
            <person name="Iyer V.N."/>
            <person name="Pollard D.A."/>
            <person name="Sackton T.B."/>
            <person name="Larracuente A.M."/>
            <person name="Singh N.D."/>
            <person name="Abad J.P."/>
            <person name="Abt D.N."/>
            <person name="Adryan B."/>
            <person name="Aguade M."/>
            <person name="Akashi H."/>
            <person name="Anderson W.W."/>
            <person name="Aquadro C.F."/>
            <person name="Ardell D.H."/>
            <person name="Arguello R."/>
            <person name="Artieri C.G."/>
            <person name="Barbash D.A."/>
            <person name="Barker D."/>
            <person name="Barsanti P."/>
            <person name="Batterham P."/>
            <person name="Batzoglou S."/>
            <person name="Begun D."/>
            <person name="Bhutkar A."/>
            <person name="Blanco E."/>
            <person name="Bosak S.A."/>
            <person name="Bradley R.K."/>
            <person name="Brand A.D."/>
            <person name="Brent M.R."/>
            <person name="Brooks A.N."/>
            <person name="Brown R.H."/>
            <person name="Butlin R.K."/>
            <person name="Caggese C."/>
            <person name="Calvi B.R."/>
            <person name="Bernardo de Carvalho A."/>
            <person name="Caspi A."/>
            <person name="Castrezana S."/>
            <person name="Celniker S.E."/>
            <person name="Chang J.L."/>
            <person name="Chapple C."/>
            <person name="Chatterji S."/>
            <person name="Chinwalla A."/>
            <person name="Civetta A."/>
            <person name="Clifton S.W."/>
            <person name="Comeron J.M."/>
            <person name="Costello J.C."/>
            <person name="Coyne J.A."/>
            <person name="Daub J."/>
            <person name="David R.G."/>
            <person name="Delcher A.L."/>
            <person name="Delehaunty K."/>
            <person name="Do C.B."/>
            <person name="Ebling H."/>
            <person name="Edwards K."/>
            <person name="Eickbush T."/>
            <person name="Evans J.D."/>
            <person name="Filipski A."/>
            <person name="Findeiss S."/>
            <person name="Freyhult E."/>
            <person name="Fulton L."/>
            <person name="Fulton R."/>
            <person name="Garcia A.C."/>
            <person name="Gardiner A."/>
            <person name="Garfield D.A."/>
            <person name="Garvin B.E."/>
            <person name="Gibson G."/>
            <person name="Gilbert D."/>
            <person name="Gnerre S."/>
            <person name="Godfrey J."/>
            <person name="Good R."/>
            <person name="Gotea V."/>
            <person name="Gravely B."/>
            <person name="Greenberg A.J."/>
            <person name="Griffiths-Jones S."/>
            <person name="Gross S."/>
            <person name="Guigo R."/>
            <person name="Gustafson E.A."/>
            <person name="Haerty W."/>
            <person name="Hahn M.W."/>
            <person name="Halligan D.L."/>
            <person name="Halpern A.L."/>
            <person name="Halter G.M."/>
            <person name="Han M.V."/>
            <person name="Heger A."/>
            <person name="Hillier L."/>
            <person name="Hinrichs A.S."/>
            <person name="Holmes I."/>
            <person name="Hoskins R.A."/>
            <person name="Hubisz M.J."/>
            <person name="Hultmark D."/>
            <person name="Huntley M.A."/>
            <person name="Jaffe D.B."/>
            <person name="Jagadeeshan S."/>
            <person name="Jeck W.R."/>
            <person name="Johnson J."/>
            <person name="Jones C.D."/>
            <person name="Jordan W.C."/>
            <person name="Karpen G.H."/>
            <person name="Kataoka E."/>
            <person name="Keightley P.D."/>
            <person name="Kheradpour P."/>
            <person name="Kirkness E.F."/>
            <person name="Koerich L.B."/>
            <person name="Kristiansen K."/>
            <person name="Kudrna D."/>
            <person name="Kulathinal R.J."/>
            <person name="Kumar S."/>
            <person name="Kwok R."/>
            <person name="Lander E."/>
            <person name="Langley C.H."/>
            <person name="Lapoint R."/>
            <person name="Lazzaro B.P."/>
            <person name="Lee S.J."/>
            <person name="Levesque L."/>
            <person name="Li R."/>
            <person name="Lin C.F."/>
            <person name="Lin M.F."/>
            <person name="Lindblad-Toh K."/>
            <person name="Llopart A."/>
            <person name="Long M."/>
            <person name="Low L."/>
            <person name="Lozovsky E."/>
            <person name="Lu J."/>
            <person name="Luo M."/>
            <person name="Machado C.A."/>
            <person name="Makalowski W."/>
            <person name="Marzo M."/>
            <person name="Matsuda M."/>
            <person name="Matzkin L."/>
            <person name="McAllister B."/>
            <person name="McBride C.S."/>
            <person name="McKernan B."/>
            <person name="McKernan K."/>
            <person name="Mendez-Lago M."/>
            <person name="Minx P."/>
            <person name="Mollenhauer M.U."/>
            <person name="Montooth K."/>
            <person name="Mount S.M."/>
            <person name="Mu X."/>
            <person name="Myers E."/>
            <person name="Negre B."/>
            <person name="Newfeld S."/>
            <person name="Nielsen R."/>
            <person name="Noor M.A."/>
            <person name="O'Grady P."/>
            <person name="Pachter L."/>
            <person name="Papaceit M."/>
            <person name="Parisi M.J."/>
            <person name="Parisi M."/>
            <person name="Parts L."/>
            <person name="Pedersen J.S."/>
            <person name="Pesole G."/>
            <person name="Phillippy A.M."/>
            <person name="Ponting C.P."/>
            <person name="Pop M."/>
            <person name="Porcelli D."/>
            <person name="Powell J.R."/>
            <person name="Prohaska S."/>
            <person name="Pruitt K."/>
            <person name="Puig M."/>
            <person name="Quesneville H."/>
            <person name="Ram K.R."/>
            <person name="Rand D."/>
            <person name="Rasmussen M.D."/>
            <person name="Reed L.K."/>
            <person name="Reenan R."/>
            <person name="Reily A."/>
            <person name="Remington K.A."/>
            <person name="Rieger T.T."/>
            <person name="Ritchie M.G."/>
            <person name="Robin C."/>
            <person name="Rogers Y.H."/>
            <person name="Rohde C."/>
            <person name="Rozas J."/>
            <person name="Rubenfield M.J."/>
            <person name="Ruiz A."/>
            <person name="Russo S."/>
            <person name="Salzberg S.L."/>
            <person name="Sanchez-Gracia A."/>
            <person name="Saranga D.J."/>
            <person name="Sato H."/>
            <person name="Schaeffer S.W."/>
            <person name="Schatz M.C."/>
            <person name="Schlenke T."/>
            <person name="Schwartz R."/>
            <person name="Segarra C."/>
            <person name="Singh R.S."/>
            <person name="Sirot L."/>
            <person name="Sirota M."/>
            <person name="Sisneros N.B."/>
            <person name="Smith C.D."/>
            <person name="Smith T.F."/>
            <person name="Spieth J."/>
            <person name="Stage D.E."/>
            <person name="Stark A."/>
            <person name="Stephan W."/>
            <person name="Strausberg R.L."/>
            <person name="Strempel S."/>
            <person name="Sturgill D."/>
            <person name="Sutton G."/>
            <person name="Sutton G.G."/>
            <person name="Tao W."/>
            <person name="Teichmann S."/>
            <person name="Tobari Y.N."/>
            <person name="Tomimura Y."/>
            <person name="Tsolas J.M."/>
            <person name="Valente V.L."/>
            <person name="Venter E."/>
            <person name="Venter J.C."/>
            <person name="Vicario S."/>
            <person name="Vieira F.G."/>
            <person name="Vilella A.J."/>
            <person name="Villasante A."/>
            <person name="Walenz B."/>
            <person name="Wang J."/>
            <person name="Wasserman M."/>
            <person name="Watts T."/>
            <person name="Wilson D."/>
            <person name="Wilson R.K."/>
            <person name="Wing R.A."/>
            <person name="Wolfner M.F."/>
            <person name="Wong A."/>
            <person name="Wong G.K."/>
            <person name="Wu C.I."/>
            <person name="Wu G."/>
            <person name="Yamamoto D."/>
            <person name="Yang H.P."/>
            <person name="Yang S.P."/>
            <person name="Yorke J.A."/>
            <person name="Yoshida K."/>
            <person name="Zdobnov E."/>
            <person name="Zhang P."/>
            <person name="Zhang Y."/>
            <person name="Zimin A.V."/>
            <person name="Baldwin J."/>
            <person name="Abdouelleil A."/>
            <person name="Abdulkadir J."/>
            <person name="Abebe A."/>
            <person name="Abera B."/>
            <person name="Abreu J."/>
            <person name="Acer S.C."/>
            <person name="Aftuck L."/>
            <person name="Alexander A."/>
            <person name="An P."/>
            <person name="Anderson E."/>
            <person name="Anderson S."/>
            <person name="Arachi H."/>
            <person name="Azer M."/>
            <person name="Bachantsang P."/>
            <person name="Barry A."/>
            <person name="Bayul T."/>
            <person name="Berlin A."/>
            <person name="Bessette D."/>
            <person name="Bloom T."/>
            <person name="Blye J."/>
            <person name="Boguslavskiy L."/>
            <person name="Bonnet C."/>
            <person name="Boukhgalter B."/>
            <person name="Bourzgui I."/>
            <person name="Brown A."/>
            <person name="Cahill P."/>
            <person name="Channer S."/>
            <person name="Cheshatsang Y."/>
            <person name="Chuda L."/>
            <person name="Citroen M."/>
            <person name="Collymore A."/>
            <person name="Cooke P."/>
            <person name="Costello M."/>
            <person name="D'Aco K."/>
            <person name="Daza R."/>
            <person name="De Haan G."/>
            <person name="DeGray S."/>
            <person name="DeMaso C."/>
            <person name="Dhargay N."/>
            <person name="Dooley K."/>
            <person name="Dooley E."/>
            <person name="Doricent M."/>
            <person name="Dorje P."/>
            <person name="Dorjee K."/>
            <person name="Dupes A."/>
            <person name="Elong R."/>
            <person name="Falk J."/>
            <person name="Farina A."/>
            <person name="Faro S."/>
            <person name="Ferguson D."/>
            <person name="Fisher S."/>
            <person name="Foley C.D."/>
            <person name="Franke A."/>
            <person name="Friedrich D."/>
            <person name="Gadbois L."/>
            <person name="Gearin G."/>
            <person name="Gearin C.R."/>
            <person name="Giannoukos G."/>
            <person name="Goode T."/>
            <person name="Graham J."/>
            <person name="Grandbois E."/>
            <person name="Grewal S."/>
            <person name="Gyaltsen K."/>
            <person name="Hafez N."/>
            <person name="Hagos B."/>
            <person name="Hall J."/>
            <person name="Henson C."/>
            <person name="Hollinger A."/>
            <person name="Honan T."/>
            <person name="Huard M.D."/>
            <person name="Hughes L."/>
            <person name="Hurhula B."/>
            <person name="Husby M.E."/>
            <person name="Kamat A."/>
            <person name="Kanga B."/>
            <person name="Kashin S."/>
            <person name="Khazanovich D."/>
            <person name="Kisner P."/>
            <person name="Lance K."/>
            <person name="Lara M."/>
            <person name="Lee W."/>
            <person name="Lennon N."/>
            <person name="Letendre F."/>
            <person name="LeVine R."/>
            <person name="Lipovsky A."/>
            <person name="Liu X."/>
            <person name="Liu J."/>
            <person name="Liu S."/>
            <person name="Lokyitsang T."/>
            <person name="Lokyitsang Y."/>
            <person name="Lubonja R."/>
            <person name="Lui A."/>
            <person name="MacDonald P."/>
            <person name="Magnisalis V."/>
            <person name="Maru K."/>
            <person name="Matthews C."/>
            <person name="McCusker W."/>
            <person name="McDonough S."/>
            <person name="Mehta T."/>
            <person name="Meldrim J."/>
            <person name="Meneus L."/>
            <person name="Mihai O."/>
            <person name="Mihalev A."/>
            <person name="Mihova T."/>
            <person name="Mittelman R."/>
            <person name="Mlenga V."/>
            <person name="Montmayeur A."/>
            <person name="Mulrain L."/>
            <person name="Navidi A."/>
            <person name="Naylor J."/>
            <person name="Negash T."/>
            <person name="Nguyen T."/>
            <person name="Nguyen N."/>
            <person name="Nicol R."/>
            <person name="Norbu C."/>
            <person name="Norbu N."/>
            <person name="Novod N."/>
            <person name="O'Neill B."/>
            <person name="Osman S."/>
            <person name="Markiewicz E."/>
            <person name="Oyono O.L."/>
            <person name="Patti C."/>
            <person name="Phunkhang P."/>
            <person name="Pierre F."/>
            <person name="Priest M."/>
            <person name="Raghuraman S."/>
            <person name="Rege F."/>
            <person name="Reyes R."/>
            <person name="Rise C."/>
            <person name="Rogov P."/>
            <person name="Ross K."/>
            <person name="Ryan E."/>
            <person name="Settipalli S."/>
            <person name="Shea T."/>
            <person name="Sherpa N."/>
            <person name="Shi L."/>
            <person name="Shih D."/>
            <person name="Sparrow T."/>
            <person name="Spaulding J."/>
            <person name="Stalker J."/>
            <person name="Stange-Thomann N."/>
            <person name="Stavropoulos S."/>
            <person name="Stone C."/>
            <person name="Strader C."/>
            <person name="Tesfaye S."/>
            <person name="Thomson T."/>
            <person name="Thoulutsang Y."/>
            <person name="Thoulutsang D."/>
            <person name="Topham K."/>
            <person name="Topping I."/>
            <person name="Tsamla T."/>
            <person name="Vassiliev H."/>
            <person name="Vo A."/>
            <person name="Wangchuk T."/>
            <person name="Wangdi T."/>
            <person name="Weiand M."/>
            <person name="Wilkinson J."/>
            <person name="Wilson A."/>
            <person name="Yadav S."/>
            <person name="Young G."/>
            <person name="Yu Q."/>
            <person name="Zembek L."/>
            <person name="Zhong D."/>
            <person name="Zimmer A."/>
            <person name="Zwirko Z."/>
            <person name="Jaffe D.B."/>
            <person name="Alvarez P."/>
            <person name="Brockman W."/>
            <person name="Butler J."/>
            <person name="Chin C."/>
            <person name="Gnerre S."/>
            <person name="Grabherr M."/>
            <person name="Kleber M."/>
            <person name="Mauceli E."/>
            <person name="MacCallum I."/>
        </authorList>
    </citation>
    <scope>NUCLEOTIDE SEQUENCE [LARGE SCALE GENOMIC DNA]</scope>
    <source>
        <strain evidence="4">Tucson 15287-2541.00</strain>
    </source>
</reference>
<dbReference type="PANTHER" id="PTHR19143">
    <property type="entry name" value="FIBRINOGEN/TENASCIN/ANGIOPOEITIN"/>
    <property type="match status" value="1"/>
</dbReference>
<dbReference type="AlphaFoldDB" id="B4J0L7"/>
<dbReference type="GO" id="GO:0005615">
    <property type="term" value="C:extracellular space"/>
    <property type="evidence" value="ECO:0007669"/>
    <property type="project" value="TreeGrafter"/>
</dbReference>
<dbReference type="InterPro" id="IPR050373">
    <property type="entry name" value="Fibrinogen_C-term_domain"/>
</dbReference>
<evidence type="ECO:0000256" key="1">
    <source>
        <dbReference type="SAM" id="Coils"/>
    </source>
</evidence>
<keyword evidence="4" id="KW-1185">Reference proteome</keyword>
<organism evidence="4">
    <name type="scientific">Drosophila grimshawi</name>
    <name type="common">Hawaiian fruit fly</name>
    <name type="synonym">Idiomyia grimshawi</name>
    <dbReference type="NCBI Taxonomy" id="7222"/>
    <lineage>
        <taxon>Eukaryota</taxon>
        <taxon>Metazoa</taxon>
        <taxon>Ecdysozoa</taxon>
        <taxon>Arthropoda</taxon>
        <taxon>Hexapoda</taxon>
        <taxon>Insecta</taxon>
        <taxon>Pterygota</taxon>
        <taxon>Neoptera</taxon>
        <taxon>Endopterygota</taxon>
        <taxon>Diptera</taxon>
        <taxon>Brachycera</taxon>
        <taxon>Muscomorpha</taxon>
        <taxon>Ephydroidea</taxon>
        <taxon>Drosophilidae</taxon>
        <taxon>Drosophila</taxon>
        <taxon>Hawaiian Drosophila</taxon>
    </lineage>
</organism>
<evidence type="ECO:0000313" key="3">
    <source>
        <dbReference type="EMBL" id="EDV97872.1"/>
    </source>
</evidence>
<dbReference type="OrthoDB" id="6145874at2759"/>
<dbReference type="InParanoid" id="B4J0L7"/>
<feature type="coiled-coil region" evidence="1">
    <location>
        <begin position="4"/>
        <end position="38"/>
    </location>
</feature>
<evidence type="ECO:0000259" key="2">
    <source>
        <dbReference type="PROSITE" id="PS51406"/>
    </source>
</evidence>
<dbReference type="KEGG" id="dgr:6558192"/>